<dbReference type="CDD" id="cd00130">
    <property type="entry name" value="PAS"/>
    <property type="match status" value="1"/>
</dbReference>
<gene>
    <name evidence="4" type="ORF">E4P82_10265</name>
</gene>
<dbReference type="Gene3D" id="3.30.450.20">
    <property type="entry name" value="PAS domain"/>
    <property type="match status" value="1"/>
</dbReference>
<dbReference type="SUPFAM" id="SSF55785">
    <property type="entry name" value="PYP-like sensor domain (PAS domain)"/>
    <property type="match status" value="1"/>
</dbReference>
<dbReference type="NCBIfam" id="TIGR00229">
    <property type="entry name" value="sensory_box"/>
    <property type="match status" value="1"/>
</dbReference>
<evidence type="ECO:0000256" key="2">
    <source>
        <dbReference type="SAM" id="MobiDB-lite"/>
    </source>
</evidence>
<dbReference type="InterPro" id="IPR035965">
    <property type="entry name" value="PAS-like_dom_sf"/>
</dbReference>
<dbReference type="EMBL" id="SPMZ01000028">
    <property type="protein sequence ID" value="NMQ19542.1"/>
    <property type="molecule type" value="Genomic_DNA"/>
</dbReference>
<dbReference type="InterPro" id="IPR000014">
    <property type="entry name" value="PAS"/>
</dbReference>
<evidence type="ECO:0000313" key="4">
    <source>
        <dbReference type="EMBL" id="NMQ19542.1"/>
    </source>
</evidence>
<feature type="compositionally biased region" description="Basic residues" evidence="2">
    <location>
        <begin position="156"/>
        <end position="166"/>
    </location>
</feature>
<evidence type="ECO:0000259" key="3">
    <source>
        <dbReference type="PROSITE" id="PS50112"/>
    </source>
</evidence>
<name>A0ABX1TJI1_9GAMM</name>
<evidence type="ECO:0000313" key="5">
    <source>
        <dbReference type="Proteomes" id="UP000760480"/>
    </source>
</evidence>
<feature type="region of interest" description="Disordered" evidence="2">
    <location>
        <begin position="138"/>
        <end position="172"/>
    </location>
</feature>
<dbReference type="PROSITE" id="PS50112">
    <property type="entry name" value="PAS"/>
    <property type="match status" value="1"/>
</dbReference>
<proteinExistence type="predicted"/>
<feature type="coiled-coil region" evidence="1">
    <location>
        <begin position="13"/>
        <end position="73"/>
    </location>
</feature>
<feature type="domain" description="PAS" evidence="3">
    <location>
        <begin position="66"/>
        <end position="136"/>
    </location>
</feature>
<reference evidence="4 5" key="1">
    <citation type="submission" date="2019-03" db="EMBL/GenBank/DDBJ databases">
        <title>Metabolic reconstructions from genomes of highly enriched 'Candidatus Accumulibacter' and 'Candidatus Competibacter' bioreactor populations.</title>
        <authorList>
            <person name="Annavajhala M.K."/>
            <person name="Welles L."/>
            <person name="Abbas B."/>
            <person name="Sorokin D."/>
            <person name="Park H."/>
            <person name="Van Loosdrecht M."/>
            <person name="Chandran K."/>
        </authorList>
    </citation>
    <scope>NUCLEOTIDE SEQUENCE [LARGE SCALE GENOMIC DNA]</scope>
    <source>
        <strain evidence="4 5">SBR_G</strain>
    </source>
</reference>
<organism evidence="4 5">
    <name type="scientific">Candidatus Competibacter phosphatis</name>
    <dbReference type="NCBI Taxonomy" id="221280"/>
    <lineage>
        <taxon>Bacteria</taxon>
        <taxon>Pseudomonadati</taxon>
        <taxon>Pseudomonadota</taxon>
        <taxon>Gammaproteobacteria</taxon>
        <taxon>Candidatus Competibacteraceae</taxon>
        <taxon>Candidatus Competibacter</taxon>
    </lineage>
</organism>
<dbReference type="InterPro" id="IPR013767">
    <property type="entry name" value="PAS_fold"/>
</dbReference>
<dbReference type="RefSeq" id="WP_169248798.1">
    <property type="nucleotide sequence ID" value="NZ_SPMZ01000028.1"/>
</dbReference>
<keyword evidence="1" id="KW-0175">Coiled coil</keyword>
<evidence type="ECO:0000256" key="1">
    <source>
        <dbReference type="SAM" id="Coils"/>
    </source>
</evidence>
<comment type="caution">
    <text evidence="4">The sequence shown here is derived from an EMBL/GenBank/DDBJ whole genome shotgun (WGS) entry which is preliminary data.</text>
</comment>
<dbReference type="Pfam" id="PF00989">
    <property type="entry name" value="PAS"/>
    <property type="match status" value="1"/>
</dbReference>
<protein>
    <submittedName>
        <fullName evidence="4">PAS domain-containing protein</fullName>
    </submittedName>
</protein>
<sequence>MTQHNQEGMKHLREKAEASVAEHQAEISDLSIEQIRKLVHELQVHQIELELQNEELRRLMTELEQSRNQFSILFHQAPIGYLALDDVGLIHEANETFCRMVGRNRNQLLGSPFADCLEGDDRSVFLSRYRAFFQESDRQKPGSVDPEWSRCGVSRTHGRNDHRHAHGTSAAR</sequence>
<keyword evidence="5" id="KW-1185">Reference proteome</keyword>
<dbReference type="Proteomes" id="UP000760480">
    <property type="component" value="Unassembled WGS sequence"/>
</dbReference>
<accession>A0ABX1TJI1</accession>
<dbReference type="SMART" id="SM00091">
    <property type="entry name" value="PAS"/>
    <property type="match status" value="1"/>
</dbReference>